<dbReference type="AlphaFoldDB" id="A0A1H2AP46"/>
<name>A0A1H2AP46_MUCMA</name>
<proteinExistence type="predicted"/>
<keyword evidence="3" id="KW-1185">Reference proteome</keyword>
<feature type="transmembrane region" description="Helical" evidence="1">
    <location>
        <begin position="16"/>
        <end position="36"/>
    </location>
</feature>
<keyword evidence="1" id="KW-1133">Transmembrane helix</keyword>
<dbReference type="Proteomes" id="UP000199679">
    <property type="component" value="Chromosome I"/>
</dbReference>
<dbReference type="GO" id="GO:0015628">
    <property type="term" value="P:protein secretion by the type II secretion system"/>
    <property type="evidence" value="ECO:0007669"/>
    <property type="project" value="TreeGrafter"/>
</dbReference>
<accession>A0A1H2AP46</accession>
<dbReference type="RefSeq" id="WP_091376128.1">
    <property type="nucleotide sequence ID" value="NZ_LT629740.1"/>
</dbReference>
<dbReference type="InterPro" id="IPR010994">
    <property type="entry name" value="RuvA_2-like"/>
</dbReference>
<keyword evidence="1" id="KW-0472">Membrane</keyword>
<dbReference type="EMBL" id="LT629740">
    <property type="protein sequence ID" value="SDT47703.1"/>
    <property type="molecule type" value="Genomic_DNA"/>
</dbReference>
<reference evidence="2 3" key="1">
    <citation type="submission" date="2016-10" db="EMBL/GenBank/DDBJ databases">
        <authorList>
            <person name="de Groot N.N."/>
        </authorList>
    </citation>
    <scope>NUCLEOTIDE SEQUENCE [LARGE SCALE GENOMIC DNA]</scope>
    <source>
        <strain evidence="2 3">MP1X4</strain>
    </source>
</reference>
<dbReference type="OrthoDB" id="981124at2"/>
<dbReference type="GO" id="GO:0015627">
    <property type="term" value="C:type II protein secretion system complex"/>
    <property type="evidence" value="ECO:0007669"/>
    <property type="project" value="TreeGrafter"/>
</dbReference>
<evidence type="ECO:0000313" key="2">
    <source>
        <dbReference type="EMBL" id="SDT47703.1"/>
    </source>
</evidence>
<dbReference type="STRING" id="652787.SAMN05216490_3637"/>
<protein>
    <submittedName>
        <fullName evidence="2">Competence protein ComEA helix-hairpin-helix repeat region</fullName>
    </submittedName>
</protein>
<dbReference type="PANTHER" id="PTHR21180">
    <property type="entry name" value="ENDONUCLEASE/EXONUCLEASE/PHOSPHATASE FAMILY DOMAIN-CONTAINING PROTEIN 1"/>
    <property type="match status" value="1"/>
</dbReference>
<dbReference type="Gene3D" id="1.10.150.280">
    <property type="entry name" value="AF1531-like domain"/>
    <property type="match status" value="2"/>
</dbReference>
<dbReference type="InterPro" id="IPR051675">
    <property type="entry name" value="Endo/Exo/Phosphatase_dom_1"/>
</dbReference>
<evidence type="ECO:0000256" key="1">
    <source>
        <dbReference type="SAM" id="Phobius"/>
    </source>
</evidence>
<dbReference type="SUPFAM" id="SSF47781">
    <property type="entry name" value="RuvA domain 2-like"/>
    <property type="match status" value="3"/>
</dbReference>
<evidence type="ECO:0000313" key="3">
    <source>
        <dbReference type="Proteomes" id="UP000199679"/>
    </source>
</evidence>
<dbReference type="PANTHER" id="PTHR21180:SF32">
    <property type="entry name" value="ENDONUCLEASE_EXONUCLEASE_PHOSPHATASE FAMILY DOMAIN-CONTAINING PROTEIN 1"/>
    <property type="match status" value="1"/>
</dbReference>
<keyword evidence="1" id="KW-0812">Transmembrane</keyword>
<gene>
    <name evidence="2" type="ORF">SAMN05216490_3637</name>
</gene>
<dbReference type="Pfam" id="PF12836">
    <property type="entry name" value="HHH_3"/>
    <property type="match status" value="2"/>
</dbReference>
<sequence>MKSHIKNYLSVTKKEWNGMVVLVILIALVLLLPYAYQFVRKDSTKINETDFNKAAALLSKAQSDSSAYKTPSDEKIANPVLFDFNPNNLTAAQWKQLGLSEHQIKIIINYTSKGGHFYRNTDLQKIYGITPDDYKRLEPYIDIPQKEEYASTKLKPGATVEVNTADSAQLTEVRGIGPSFAMRIIRYRDRLGGFYQKEQLKDVYGVDSVKYAEIADQLTLNSAAVTKLKINSISFESLRQFPYLTYKQANAVIQYRVQHGNYTSVSNMENIAIITPEILHKIEPYLSFK</sequence>
<organism evidence="2 3">
    <name type="scientific">Mucilaginibacter mallensis</name>
    <dbReference type="NCBI Taxonomy" id="652787"/>
    <lineage>
        <taxon>Bacteria</taxon>
        <taxon>Pseudomonadati</taxon>
        <taxon>Bacteroidota</taxon>
        <taxon>Sphingobacteriia</taxon>
        <taxon>Sphingobacteriales</taxon>
        <taxon>Sphingobacteriaceae</taxon>
        <taxon>Mucilaginibacter</taxon>
    </lineage>
</organism>